<dbReference type="InterPro" id="IPR036397">
    <property type="entry name" value="RNaseH_sf"/>
</dbReference>
<dbReference type="PROSITE" id="PS51032">
    <property type="entry name" value="AP2_ERF"/>
    <property type="match status" value="1"/>
</dbReference>
<dbReference type="InterPro" id="IPR038595">
    <property type="entry name" value="LOR_sf"/>
</dbReference>
<dbReference type="Pfam" id="PF07727">
    <property type="entry name" value="RVT_2"/>
    <property type="match status" value="1"/>
</dbReference>
<evidence type="ECO:0000256" key="12">
    <source>
        <dbReference type="SAM" id="Phobius"/>
    </source>
</evidence>
<dbReference type="Gene3D" id="4.10.60.10">
    <property type="entry name" value="Zinc finger, CCHC-type"/>
    <property type="match status" value="1"/>
</dbReference>
<dbReference type="GO" id="GO:0015074">
    <property type="term" value="P:DNA integration"/>
    <property type="evidence" value="ECO:0007669"/>
    <property type="project" value="InterPro"/>
</dbReference>
<evidence type="ECO:0000256" key="5">
    <source>
        <dbReference type="ARBA" id="ARBA00023015"/>
    </source>
</evidence>
<keyword evidence="8" id="KW-0539">Nucleus</keyword>
<dbReference type="Gene3D" id="3.30.730.10">
    <property type="entry name" value="AP2/ERF domain"/>
    <property type="match status" value="1"/>
</dbReference>
<dbReference type="InterPro" id="IPR007612">
    <property type="entry name" value="LOR"/>
</dbReference>
<keyword evidence="12" id="KW-0812">Transmembrane</keyword>
<dbReference type="Pfam" id="PF00665">
    <property type="entry name" value="rve"/>
    <property type="match status" value="1"/>
</dbReference>
<evidence type="ECO:0000256" key="1">
    <source>
        <dbReference type="ARBA" id="ARBA00004123"/>
    </source>
</evidence>
<dbReference type="Gene3D" id="3.30.420.10">
    <property type="entry name" value="Ribonuclease H-like superfamily/Ribonuclease H"/>
    <property type="match status" value="1"/>
</dbReference>
<sequence length="1749" mass="197665">MALNNAQTKTNSSAFRSMLEKHRLTGPNFNEWFRALKLVVRTEKLQDVFKTALPPAPPTGADAQALVDWAILFYRHNEKYKPQGKAKGKGKGKGKDPQNSYPTKLKKTQPYKKESPTKDGQCHHCKEEGHWKKNCPVYLANLIKKKKKTGGQNVASTSSDFGLSVSMNNMLYFNAITVNGIYEIDMHDFTLPIVNSMYSISNKRTKSNLDSTYLWHCRLAHINKKCIEKLEHGGLLKSTDNELFDQYVSCISGKITRKPFSYKTEKVKDVLGLIHTDVCGPLRHLSKKGASYFITFTDDYSLYGYVYLVKHKHEVFETFKVFKSEVKNQLRKVIKAIQSDRGGEYISQEFKDYLKACGIVQQLTPPYTPQHNGVSERRNRTLLNMVLSMMSLVTFVLSFWDYALESTSLIFNMVPTKKVDKTPYELWHGKVPNLSYLKDFILQKENGRIVKLEDEDILPSEKTSKHPIEKKVLPQLSLKKRMLFLFVDLKVCKFQKKSIYGLKQASRRWNKRFDAEIKKFSFYRNLDELCVYRKASGSNVIFLILYVDDIILMGNHILSLQEVKTYLGKCFFMKDLGEAAFIIGIKIYRDRSRRLIGLSQNAYLEKIIKRYRMDNSKRGSISMQVDLHLSKSQCATTSAEMKHMQNISYALAVGSIMYVVRNTKDTFLVYGGDPKAELRVNCYCDAGFKTGRDDTKSQTDRLGAYYTTYPLVLQQIFFMTTKLREYELQGGILSIMVQPMKEKLKKYFERMTLIITYVAALNPCFNVQGVEFLIESISMDLDFFDDSYATKAKNDSPTRSKAKETTFPVLSRIAMDILSVQATLMCMCLKDHLDAQERKQDKSTLETPVDFEEEILDVEVQANEAIPLSKEEIALDAASSEGSMLGPDLGGKEAEAEGKWAAEIRQPNGGKKLWLGTFGSAVEGALAYDEAARAIYGFVARINLSNYCPNAPLTASSCDSTVTCSQSESIQVCEQNNNVSEATAKEVEVTGIPDKNLFDTDEILGDMNQKGQYDAWFENKVDGFDFDFLDTESEDYNFTLEDLGISLDPPAEPVIWHDRSCTMYAGESTTVVAQEQALVNATLSAELNQCKLELARLERNKVKLEQETELLKTTLRNKEVTIASLSSETKTVLSEKKTLEDKYLEKIVCLKNANQVATGLLLQPDHALVTISDSHKTLLETEVSRMKMSQKPGHVTPVDYTKLNALYDQFVPQKELSKEQVKFQKFKECANSSATPSNAIFEINKLKDQLQERDETIRTLESQFNISRTLKIGSPVELSKASTHSRNTSNEKIAALNAKIAKMKPSGSGTKVSGPKTPEKPTVLAPGMYVIRLTPAAKVSKPQFTRENQKSRVLPTKNESARRVEDHPRNLNKRNNVNSSLNDKRFGSVKNAVCGACNKCLVSFTHDKCYVHSVNTMHAKKPQVACPKTIPKNVRKTDITVAYRIVPPWKPTGRQFILCDIYGPMKSKAPTAKPLELSPSVSSSSPINVISRITRHANFFCGAIVPETTILLLTNYPPLHLHCCRLVILRGTDALDIQRTSAGIFLSQSKYATELLEGAHMLYCNPYRTPVDTKSKLGPHVDLISHPTLYRSLVGGLSCMSHLWLNLPPTLMPIRQCWAEYRGVANLVAETAWLRNLLLTDVNGNVMFKVKAKHFSIRDRRVLLDASGVPLLSFQKKKAILDLALQFENSCKAKDDIRNAYEKCTDISQESRALIDTFLKDGLDKDYELNLSMNEKEEKLEKRMDAKLA</sequence>
<protein>
    <submittedName>
        <fullName evidence="16">Retrotransposon protein, putative, Ty1-copia subclass</fullName>
    </submittedName>
</protein>
<keyword evidence="4" id="KW-0378">Hydrolase</keyword>
<keyword evidence="12" id="KW-0472">Membrane</keyword>
<feature type="domain" description="AP2/ERF" evidence="15">
    <location>
        <begin position="879"/>
        <end position="945"/>
    </location>
</feature>
<dbReference type="InterPro" id="IPR013103">
    <property type="entry name" value="RVT_2"/>
</dbReference>
<evidence type="ECO:0000256" key="8">
    <source>
        <dbReference type="ARBA" id="ARBA00023242"/>
    </source>
</evidence>
<proteinExistence type="inferred from homology"/>
<gene>
    <name evidence="16" type="ORF">Tci_033525</name>
</gene>
<organism evidence="16">
    <name type="scientific">Tanacetum cinerariifolium</name>
    <name type="common">Dalmatian daisy</name>
    <name type="synonym">Chrysanthemum cinerariifolium</name>
    <dbReference type="NCBI Taxonomy" id="118510"/>
    <lineage>
        <taxon>Eukaryota</taxon>
        <taxon>Viridiplantae</taxon>
        <taxon>Streptophyta</taxon>
        <taxon>Embryophyta</taxon>
        <taxon>Tracheophyta</taxon>
        <taxon>Spermatophyta</taxon>
        <taxon>Magnoliopsida</taxon>
        <taxon>eudicotyledons</taxon>
        <taxon>Gunneridae</taxon>
        <taxon>Pentapetalae</taxon>
        <taxon>asterids</taxon>
        <taxon>campanulids</taxon>
        <taxon>Asterales</taxon>
        <taxon>Asteraceae</taxon>
        <taxon>Asteroideae</taxon>
        <taxon>Anthemideae</taxon>
        <taxon>Anthemidinae</taxon>
        <taxon>Tanacetum</taxon>
    </lineage>
</organism>
<evidence type="ECO:0000256" key="3">
    <source>
        <dbReference type="ARBA" id="ARBA00022723"/>
    </source>
</evidence>
<keyword evidence="5" id="KW-0805">Transcription regulation</keyword>
<feature type="domain" description="CCHC-type" evidence="13">
    <location>
        <begin position="122"/>
        <end position="136"/>
    </location>
</feature>
<comment type="subcellular location">
    <subcellularLocation>
        <location evidence="1">Nucleus</location>
    </subcellularLocation>
</comment>
<dbReference type="CDD" id="cd00018">
    <property type="entry name" value="AP2"/>
    <property type="match status" value="1"/>
</dbReference>
<dbReference type="Pfam" id="PF04525">
    <property type="entry name" value="LOR"/>
    <property type="match status" value="1"/>
</dbReference>
<evidence type="ECO:0000259" key="14">
    <source>
        <dbReference type="PROSITE" id="PS50994"/>
    </source>
</evidence>
<comment type="similarity">
    <text evidence="2">Belongs to the LOR family.</text>
</comment>
<dbReference type="GO" id="GO:0005634">
    <property type="term" value="C:nucleus"/>
    <property type="evidence" value="ECO:0007669"/>
    <property type="project" value="UniProtKB-SubCell"/>
</dbReference>
<keyword evidence="3" id="KW-0479">Metal-binding</keyword>
<dbReference type="InterPro" id="IPR016177">
    <property type="entry name" value="DNA-bd_dom_sf"/>
</dbReference>
<evidence type="ECO:0000256" key="9">
    <source>
        <dbReference type="PROSITE-ProRule" id="PRU00047"/>
    </source>
</evidence>
<feature type="compositionally biased region" description="Basic residues" evidence="11">
    <location>
        <begin position="82"/>
        <end position="92"/>
    </location>
</feature>
<dbReference type="SUPFAM" id="SSF54518">
    <property type="entry name" value="Tubby C-terminal domain-like"/>
    <property type="match status" value="1"/>
</dbReference>
<dbReference type="InterPro" id="IPR025659">
    <property type="entry name" value="Tubby-like_C"/>
</dbReference>
<dbReference type="InterPro" id="IPR025724">
    <property type="entry name" value="GAG-pre-integrase_dom"/>
</dbReference>
<keyword evidence="6" id="KW-0238">DNA-binding</keyword>
<dbReference type="InterPro" id="IPR036875">
    <property type="entry name" value="Znf_CCHC_sf"/>
</dbReference>
<dbReference type="PROSITE" id="PS50994">
    <property type="entry name" value="INTEGRASE"/>
    <property type="match status" value="1"/>
</dbReference>
<dbReference type="InterPro" id="IPR001584">
    <property type="entry name" value="Integrase_cat-core"/>
</dbReference>
<feature type="region of interest" description="Disordered" evidence="11">
    <location>
        <begin position="81"/>
        <end position="125"/>
    </location>
</feature>
<feature type="domain" description="Integrase catalytic" evidence="14">
    <location>
        <begin position="255"/>
        <end position="431"/>
    </location>
</feature>
<dbReference type="InterPro" id="IPR012337">
    <property type="entry name" value="RNaseH-like_sf"/>
</dbReference>
<reference evidence="16" key="1">
    <citation type="journal article" date="2019" name="Sci. Rep.">
        <title>Draft genome of Tanacetum cinerariifolium, the natural source of mosquito coil.</title>
        <authorList>
            <person name="Yamashiro T."/>
            <person name="Shiraishi A."/>
            <person name="Satake H."/>
            <person name="Nakayama K."/>
        </authorList>
    </citation>
    <scope>NUCLEOTIDE SEQUENCE</scope>
</reference>
<dbReference type="PROSITE" id="PS50158">
    <property type="entry name" value="ZF_CCHC"/>
    <property type="match status" value="1"/>
</dbReference>
<dbReference type="EMBL" id="BKCJ010004523">
    <property type="protein sequence ID" value="GEU61547.1"/>
    <property type="molecule type" value="Genomic_DNA"/>
</dbReference>
<dbReference type="GO" id="GO:0003700">
    <property type="term" value="F:DNA-binding transcription factor activity"/>
    <property type="evidence" value="ECO:0007669"/>
    <property type="project" value="InterPro"/>
</dbReference>
<dbReference type="InterPro" id="IPR036955">
    <property type="entry name" value="AP2/ERF_dom_sf"/>
</dbReference>
<feature type="coiled-coil region" evidence="10">
    <location>
        <begin position="1080"/>
        <end position="1114"/>
    </location>
</feature>
<comment type="caution">
    <text evidence="16">The sequence shown here is derived from an EMBL/GenBank/DDBJ whole genome shotgun (WGS) entry which is preliminary data.</text>
</comment>
<evidence type="ECO:0000256" key="6">
    <source>
        <dbReference type="ARBA" id="ARBA00023125"/>
    </source>
</evidence>
<dbReference type="GO" id="GO:0008270">
    <property type="term" value="F:zinc ion binding"/>
    <property type="evidence" value="ECO:0007669"/>
    <property type="project" value="UniProtKB-KW"/>
</dbReference>
<dbReference type="SMART" id="SM00343">
    <property type="entry name" value="ZnF_C2HC"/>
    <property type="match status" value="1"/>
</dbReference>
<keyword evidence="12" id="KW-1133">Transmembrane helix</keyword>
<dbReference type="SMART" id="SM00380">
    <property type="entry name" value="AP2"/>
    <property type="match status" value="1"/>
</dbReference>
<feature type="region of interest" description="Disordered" evidence="11">
    <location>
        <begin position="1341"/>
        <end position="1379"/>
    </location>
</feature>
<feature type="transmembrane region" description="Helical" evidence="12">
    <location>
        <begin position="382"/>
        <end position="400"/>
    </location>
</feature>
<dbReference type="InterPro" id="IPR039537">
    <property type="entry name" value="Retrotran_Ty1/copia-like"/>
</dbReference>
<dbReference type="Gene3D" id="2.40.160.200">
    <property type="entry name" value="LURP1-related"/>
    <property type="match status" value="1"/>
</dbReference>
<keyword evidence="10" id="KW-0175">Coiled coil</keyword>
<dbReference type="Pfam" id="PF13976">
    <property type="entry name" value="gag_pre-integrs"/>
    <property type="match status" value="1"/>
</dbReference>
<dbReference type="SUPFAM" id="SSF53098">
    <property type="entry name" value="Ribonuclease H-like"/>
    <property type="match status" value="1"/>
</dbReference>
<dbReference type="GO" id="GO:0016787">
    <property type="term" value="F:hydrolase activity"/>
    <property type="evidence" value="ECO:0007669"/>
    <property type="project" value="UniProtKB-KW"/>
</dbReference>
<dbReference type="InterPro" id="IPR001878">
    <property type="entry name" value="Znf_CCHC"/>
</dbReference>
<dbReference type="PANTHER" id="PTHR42648">
    <property type="entry name" value="TRANSPOSASE, PUTATIVE-RELATED"/>
    <property type="match status" value="1"/>
</dbReference>
<keyword evidence="7" id="KW-0804">Transcription</keyword>
<evidence type="ECO:0000313" key="16">
    <source>
        <dbReference type="EMBL" id="GEU61547.1"/>
    </source>
</evidence>
<evidence type="ECO:0000256" key="4">
    <source>
        <dbReference type="ARBA" id="ARBA00022801"/>
    </source>
</evidence>
<dbReference type="GO" id="GO:0003677">
    <property type="term" value="F:DNA binding"/>
    <property type="evidence" value="ECO:0007669"/>
    <property type="project" value="UniProtKB-KW"/>
</dbReference>
<evidence type="ECO:0000256" key="10">
    <source>
        <dbReference type="SAM" id="Coils"/>
    </source>
</evidence>
<dbReference type="PANTHER" id="PTHR42648:SF27">
    <property type="entry name" value="RNA-DIRECTED DNA POLYMERASE"/>
    <property type="match status" value="1"/>
</dbReference>
<evidence type="ECO:0000256" key="11">
    <source>
        <dbReference type="SAM" id="MobiDB-lite"/>
    </source>
</evidence>
<evidence type="ECO:0000259" key="13">
    <source>
        <dbReference type="PROSITE" id="PS50158"/>
    </source>
</evidence>
<evidence type="ECO:0000256" key="2">
    <source>
        <dbReference type="ARBA" id="ARBA00005437"/>
    </source>
</evidence>
<keyword evidence="9" id="KW-0862">Zinc</keyword>
<keyword evidence="9" id="KW-0863">Zinc-finger</keyword>
<feature type="compositionally biased region" description="Basic and acidic residues" evidence="11">
    <location>
        <begin position="1359"/>
        <end position="1369"/>
    </location>
</feature>
<dbReference type="SUPFAM" id="SSF57756">
    <property type="entry name" value="Retrovirus zinc finger-like domains"/>
    <property type="match status" value="1"/>
</dbReference>
<accession>A0A6L2LKN3</accession>
<name>A0A6L2LKN3_TANCI</name>
<evidence type="ECO:0000256" key="7">
    <source>
        <dbReference type="ARBA" id="ARBA00023163"/>
    </source>
</evidence>
<evidence type="ECO:0000259" key="15">
    <source>
        <dbReference type="PROSITE" id="PS51032"/>
    </source>
</evidence>
<dbReference type="SUPFAM" id="SSF54171">
    <property type="entry name" value="DNA-binding domain"/>
    <property type="match status" value="1"/>
</dbReference>
<feature type="compositionally biased region" description="Basic and acidic residues" evidence="11">
    <location>
        <begin position="111"/>
        <end position="125"/>
    </location>
</feature>
<dbReference type="InterPro" id="IPR001471">
    <property type="entry name" value="AP2/ERF_dom"/>
</dbReference>